<protein>
    <recommendedName>
        <fullName evidence="4">TIGR03067 domain-containing protein</fullName>
    </recommendedName>
</protein>
<gene>
    <name evidence="2" type="ORF">FH603_4437</name>
</gene>
<comment type="caution">
    <text evidence="2">The sequence shown here is derived from an EMBL/GenBank/DDBJ whole genome shotgun (WGS) entry which is preliminary data.</text>
</comment>
<evidence type="ECO:0008006" key="4">
    <source>
        <dbReference type="Google" id="ProtNLM"/>
    </source>
</evidence>
<evidence type="ECO:0000313" key="2">
    <source>
        <dbReference type="EMBL" id="MBC3793911.1"/>
    </source>
</evidence>
<accession>A0ABR6WBJ4</accession>
<proteinExistence type="predicted"/>
<reference evidence="2 3" key="1">
    <citation type="submission" date="2019-06" db="EMBL/GenBank/DDBJ databases">
        <title>Spirosoma utsteinense sp. nov. isolated from Antarctic ice-free soils.</title>
        <authorList>
            <person name="Tahon G."/>
        </authorList>
    </citation>
    <scope>NUCLEOTIDE SEQUENCE [LARGE SCALE GENOMIC DNA]</scope>
    <source>
        <strain evidence="2 3">LMG 31447</strain>
    </source>
</reference>
<feature type="chain" id="PRO_5046307368" description="TIGR03067 domain-containing protein" evidence="1">
    <location>
        <begin position="23"/>
        <end position="139"/>
    </location>
</feature>
<dbReference type="Proteomes" id="UP000700732">
    <property type="component" value="Unassembled WGS sequence"/>
</dbReference>
<dbReference type="EMBL" id="VFIA01000033">
    <property type="protein sequence ID" value="MBC3793911.1"/>
    <property type="molecule type" value="Genomic_DNA"/>
</dbReference>
<evidence type="ECO:0000256" key="1">
    <source>
        <dbReference type="SAM" id="SignalP"/>
    </source>
</evidence>
<organism evidence="2 3">
    <name type="scientific">Spirosoma utsteinense</name>
    <dbReference type="NCBI Taxonomy" id="2585773"/>
    <lineage>
        <taxon>Bacteria</taxon>
        <taxon>Pseudomonadati</taxon>
        <taxon>Bacteroidota</taxon>
        <taxon>Cytophagia</taxon>
        <taxon>Cytophagales</taxon>
        <taxon>Cytophagaceae</taxon>
        <taxon>Spirosoma</taxon>
    </lineage>
</organism>
<sequence length="139" mass="14508">MSINLFVLTLGLLTATCSVATAQNTTAMTAVDSSAMIAGKWIGTYEGSDSGKFELLINQDSNKKLAGQIIMLAPDGNRYPIDLKTISWQNGQLKASYADPQGGGDPSFSGSMAGSLLKGGWLANGGQDSGSWQASRADR</sequence>
<dbReference type="RefSeq" id="WP_208493032.1">
    <property type="nucleotide sequence ID" value="NZ_VFIA01000033.1"/>
</dbReference>
<evidence type="ECO:0000313" key="3">
    <source>
        <dbReference type="Proteomes" id="UP000700732"/>
    </source>
</evidence>
<keyword evidence="3" id="KW-1185">Reference proteome</keyword>
<feature type="signal peptide" evidence="1">
    <location>
        <begin position="1"/>
        <end position="22"/>
    </location>
</feature>
<name>A0ABR6WBJ4_9BACT</name>
<keyword evidence="1" id="KW-0732">Signal</keyword>